<evidence type="ECO:0000313" key="4">
    <source>
        <dbReference type="EnsemblMetazoa" id="PHUM286980-PA"/>
    </source>
</evidence>
<feature type="active site" evidence="1">
    <location>
        <position position="311"/>
    </location>
</feature>
<dbReference type="GeneID" id="8229564"/>
<keyword evidence="1" id="KW-0540">Nuclease</keyword>
<dbReference type="STRING" id="121224.E0VLE6"/>
<dbReference type="InParanoid" id="E0VLE6"/>
<feature type="active site" evidence="1">
    <location>
        <position position="324"/>
    </location>
</feature>
<gene>
    <name evidence="4" type="primary">8229564</name>
    <name evidence="3" type="ORF">Phum_PHUM286980</name>
</gene>
<reference evidence="3" key="2">
    <citation type="submission" date="2007-04" db="EMBL/GenBank/DDBJ databases">
        <title>The genome of the human body louse.</title>
        <authorList>
            <consortium name="The Human Body Louse Genome Consortium"/>
            <person name="Kirkness E."/>
            <person name="Walenz B."/>
            <person name="Hass B."/>
            <person name="Bruggner R."/>
            <person name="Strausberg R."/>
        </authorList>
    </citation>
    <scope>NUCLEOTIDE SEQUENCE</scope>
    <source>
        <strain evidence="3">USDA</strain>
    </source>
</reference>
<organism>
    <name type="scientific">Pediculus humanus subsp. corporis</name>
    <name type="common">Body louse</name>
    <dbReference type="NCBI Taxonomy" id="121224"/>
    <lineage>
        <taxon>Eukaryota</taxon>
        <taxon>Metazoa</taxon>
        <taxon>Ecdysozoa</taxon>
        <taxon>Arthropoda</taxon>
        <taxon>Hexapoda</taxon>
        <taxon>Insecta</taxon>
        <taxon>Pterygota</taxon>
        <taxon>Neoptera</taxon>
        <taxon>Paraneoptera</taxon>
        <taxon>Psocodea</taxon>
        <taxon>Troctomorpha</taxon>
        <taxon>Phthiraptera</taxon>
        <taxon>Anoplura</taxon>
        <taxon>Pediculidae</taxon>
        <taxon>Pediculus</taxon>
    </lineage>
</organism>
<dbReference type="CTD" id="8229564"/>
<evidence type="ECO:0000313" key="3">
    <source>
        <dbReference type="EMBL" id="EEB14202.1"/>
    </source>
</evidence>
<reference evidence="3" key="1">
    <citation type="submission" date="2007-04" db="EMBL/GenBank/DDBJ databases">
        <title>Annotation of Pediculus humanus corporis strain USDA.</title>
        <authorList>
            <person name="Kirkness E."/>
            <person name="Hannick L."/>
            <person name="Hass B."/>
            <person name="Bruggner R."/>
            <person name="Lawson D."/>
            <person name="Bidwell S."/>
            <person name="Joardar V."/>
            <person name="Caler E."/>
            <person name="Walenz B."/>
            <person name="Inman J."/>
            <person name="Schobel S."/>
            <person name="Galinsky K."/>
            <person name="Amedeo P."/>
            <person name="Strausberg R."/>
        </authorList>
    </citation>
    <scope>NUCLEOTIDE SEQUENCE</scope>
    <source>
        <strain evidence="3">USDA</strain>
    </source>
</reference>
<dbReference type="OrthoDB" id="5777131at2759"/>
<dbReference type="eggNOG" id="ENOG502QVKE">
    <property type="taxonomic scope" value="Eukaryota"/>
</dbReference>
<evidence type="ECO:0000256" key="2">
    <source>
        <dbReference type="SAM" id="MobiDB-lite"/>
    </source>
</evidence>
<reference evidence="4" key="3">
    <citation type="submission" date="2021-02" db="UniProtKB">
        <authorList>
            <consortium name="EnsemblMetazoa"/>
        </authorList>
    </citation>
    <scope>IDENTIFICATION</scope>
    <source>
        <strain evidence="4">USDA</strain>
    </source>
</reference>
<protein>
    <recommendedName>
        <fullName evidence="1">Mitochondrial genome maintenance exonuclease 1</fullName>
        <ecNumber evidence="1">3.1.-.-</ecNumber>
    </recommendedName>
</protein>
<dbReference type="AlphaFoldDB" id="E0VLE6"/>
<evidence type="ECO:0000256" key="1">
    <source>
        <dbReference type="HAMAP-Rule" id="MF_03030"/>
    </source>
</evidence>
<dbReference type="GO" id="GO:0008297">
    <property type="term" value="F:single-stranded DNA exodeoxyribonuclease activity"/>
    <property type="evidence" value="ECO:0007669"/>
    <property type="project" value="UniProtKB-UniRule"/>
</dbReference>
<dbReference type="GO" id="GO:0006264">
    <property type="term" value="P:mitochondrial DNA replication"/>
    <property type="evidence" value="ECO:0007669"/>
    <property type="project" value="TreeGrafter"/>
</dbReference>
<feature type="region of interest" description="Disordered" evidence="2">
    <location>
        <begin position="31"/>
        <end position="64"/>
    </location>
</feature>
<comment type="subcellular location">
    <subcellularLocation>
        <location evidence="1">Mitochondrion</location>
    </subcellularLocation>
</comment>
<keyword evidence="1" id="KW-0269">Exonuclease</keyword>
<dbReference type="EC" id="3.1.-.-" evidence="1"/>
<keyword evidence="1" id="KW-0496">Mitochondrion</keyword>
<comment type="similarity">
    <text evidence="1">Belongs to the MGME1 family.</text>
</comment>
<dbReference type="GO" id="GO:0005739">
    <property type="term" value="C:mitochondrion"/>
    <property type="evidence" value="ECO:0007669"/>
    <property type="project" value="UniProtKB-SubCell"/>
</dbReference>
<feature type="compositionally biased region" description="Basic residues" evidence="2">
    <location>
        <begin position="31"/>
        <end position="41"/>
    </location>
</feature>
<keyword evidence="5" id="KW-1185">Reference proteome</keyword>
<dbReference type="VEuPathDB" id="VectorBase:PHUM286980"/>
<dbReference type="RefSeq" id="XP_002426940.1">
    <property type="nucleotide sequence ID" value="XM_002426895.1"/>
</dbReference>
<dbReference type="EMBL" id="DS235271">
    <property type="protein sequence ID" value="EEB14202.1"/>
    <property type="molecule type" value="Genomic_DNA"/>
</dbReference>
<dbReference type="HAMAP" id="MF_03030">
    <property type="entry name" value="MGME1"/>
    <property type="match status" value="1"/>
</dbReference>
<dbReference type="HOGENOM" id="CLU_647797_0_0_1"/>
<dbReference type="PANTHER" id="PTHR31340:SF3">
    <property type="entry name" value="MITOCHONDRIAL GENOME MAINTENANCE EXONUCLEASE 1"/>
    <property type="match status" value="1"/>
</dbReference>
<evidence type="ECO:0000313" key="5">
    <source>
        <dbReference type="Proteomes" id="UP000009046"/>
    </source>
</evidence>
<dbReference type="EnsemblMetazoa" id="PHUM286980-RA">
    <property type="protein sequence ID" value="PHUM286980-PA"/>
    <property type="gene ID" value="PHUM286980"/>
</dbReference>
<keyword evidence="1" id="KW-0378">Hydrolase</keyword>
<comment type="function">
    <text evidence="1">Metal-dependent single-stranded DNA (ssDNA) exonuclease involved in mitochondrial genome maintenance.</text>
</comment>
<dbReference type="GO" id="GO:0043504">
    <property type="term" value="P:mitochondrial DNA repair"/>
    <property type="evidence" value="ECO:0007669"/>
    <property type="project" value="UniProtKB-UniRule"/>
</dbReference>
<proteinExistence type="inferred from homology"/>
<feature type="active site" evidence="1">
    <location>
        <position position="326"/>
    </location>
</feature>
<dbReference type="PANTHER" id="PTHR31340">
    <property type="entry name" value="MITOCHONDRIAL GENOME MAINTENANCE EXONUCLEASE 1"/>
    <property type="match status" value="1"/>
</dbReference>
<name>E0VLE6_PEDHC</name>
<dbReference type="EMBL" id="AAZO01003332">
    <property type="status" value="NOT_ANNOTATED_CDS"/>
    <property type="molecule type" value="Genomic_DNA"/>
</dbReference>
<accession>E0VLE6</accession>
<dbReference type="KEGG" id="phu:Phum_PHUM286980"/>
<dbReference type="Proteomes" id="UP000009046">
    <property type="component" value="Unassembled WGS sequence"/>
</dbReference>
<sequence>MMTFSKIKYSLNLWKTLSKISRNFSEKTLIIRKKPRKKNAKKSSSTTQSPDESKTAKMKKSKKSVKLVTRCPSDYSEELWLSDVNLDNLKLYRKTSFGSFRKINVNNLLEKLNLNSSSVLLEQEKNVVVVDGNVSLNESSIPIINRNKMVDENMNELATPHMSDYLITNMLSFPLSKPKFPNALASVFKEEKDDFGVVDSKKFPSVTAILHDTMSEASAERLEMWKKQKLLELGEDGFNKFTKDSLNQGQKFHSCLKSYLESDDKENYSICDKDVEKCWMSLNHVLPDIDNVKLIEKPVYHPVLMYRGVLDCVASYRNVPCVIEWKKSEKLKTDVSSTYDAPLQLCAYLGALSWLKLEKNLPPLTNGLVVVAYNTGVPANVFQMDYECCQYYWNKWLKRLQKYWLKKSTVLLTRDDETSSAHQV</sequence>